<reference evidence="1" key="1">
    <citation type="submission" date="2018-05" db="EMBL/GenBank/DDBJ databases">
        <authorList>
            <person name="Lanie J.A."/>
            <person name="Ng W.-L."/>
            <person name="Kazmierczak K.M."/>
            <person name="Andrzejewski T.M."/>
            <person name="Davidsen T.M."/>
            <person name="Wayne K.J."/>
            <person name="Tettelin H."/>
            <person name="Glass J.I."/>
            <person name="Rusch D."/>
            <person name="Podicherti R."/>
            <person name="Tsui H.-C.T."/>
            <person name="Winkler M.E."/>
        </authorList>
    </citation>
    <scope>NUCLEOTIDE SEQUENCE</scope>
</reference>
<gene>
    <name evidence="1" type="ORF">METZ01_LOCUS314435</name>
</gene>
<dbReference type="EMBL" id="UINC01101059">
    <property type="protein sequence ID" value="SVC61581.1"/>
    <property type="molecule type" value="Genomic_DNA"/>
</dbReference>
<evidence type="ECO:0000313" key="1">
    <source>
        <dbReference type="EMBL" id="SVC61581.1"/>
    </source>
</evidence>
<name>A0A382NPS3_9ZZZZ</name>
<organism evidence="1">
    <name type="scientific">marine metagenome</name>
    <dbReference type="NCBI Taxonomy" id="408172"/>
    <lineage>
        <taxon>unclassified sequences</taxon>
        <taxon>metagenomes</taxon>
        <taxon>ecological metagenomes</taxon>
    </lineage>
</organism>
<dbReference type="AlphaFoldDB" id="A0A382NPS3"/>
<proteinExistence type="predicted"/>
<protein>
    <submittedName>
        <fullName evidence="1">Uncharacterized protein</fullName>
    </submittedName>
</protein>
<sequence>YNSLGNHSEKGELGLFGGEVIPVYSNVENGLGVLISINAQQVYLKP</sequence>
<accession>A0A382NPS3</accession>
<feature type="non-terminal residue" evidence="1">
    <location>
        <position position="1"/>
    </location>
</feature>